<name>D2QTA5_SPILD</name>
<proteinExistence type="predicted"/>
<evidence type="ECO:0000313" key="1">
    <source>
        <dbReference type="EMBL" id="ADB42037.1"/>
    </source>
</evidence>
<keyword evidence="2" id="KW-1185">Reference proteome</keyword>
<evidence type="ECO:0000313" key="2">
    <source>
        <dbReference type="Proteomes" id="UP000002028"/>
    </source>
</evidence>
<dbReference type="Proteomes" id="UP000002028">
    <property type="component" value="Chromosome"/>
</dbReference>
<dbReference type="RefSeq" id="WP_012930525.1">
    <property type="nucleotide sequence ID" value="NC_013730.1"/>
</dbReference>
<dbReference type="KEGG" id="sli:Slin_6075"/>
<reference evidence="1 2" key="1">
    <citation type="journal article" date="2010" name="Stand. Genomic Sci.">
        <title>Complete genome sequence of Spirosoma linguale type strain (1).</title>
        <authorList>
            <person name="Lail K."/>
            <person name="Sikorski J."/>
            <person name="Saunders E."/>
            <person name="Lapidus A."/>
            <person name="Glavina Del Rio T."/>
            <person name="Copeland A."/>
            <person name="Tice H."/>
            <person name="Cheng J.-F."/>
            <person name="Lucas S."/>
            <person name="Nolan M."/>
            <person name="Bruce D."/>
            <person name="Goodwin L."/>
            <person name="Pitluck S."/>
            <person name="Ivanova N."/>
            <person name="Mavromatis K."/>
            <person name="Ovchinnikova G."/>
            <person name="Pati A."/>
            <person name="Chen A."/>
            <person name="Palaniappan K."/>
            <person name="Land M."/>
            <person name="Hauser L."/>
            <person name="Chang Y.-J."/>
            <person name="Jeffries C.D."/>
            <person name="Chain P."/>
            <person name="Brettin T."/>
            <person name="Detter J.C."/>
            <person name="Schuetze A."/>
            <person name="Rohde M."/>
            <person name="Tindall B.J."/>
            <person name="Goeker M."/>
            <person name="Bristow J."/>
            <person name="Eisen J.A."/>
            <person name="Markowitz V."/>
            <person name="Hugenholtz P."/>
            <person name="Kyrpides N.C."/>
            <person name="Klenk H.-P."/>
            <person name="Chen F."/>
        </authorList>
    </citation>
    <scope>NUCLEOTIDE SEQUENCE [LARGE SCALE GENOMIC DNA]</scope>
    <source>
        <strain evidence="2">ATCC 33905 / DSM 74 / LMG 10896 / Claus 1</strain>
    </source>
</reference>
<organism evidence="1 2">
    <name type="scientific">Spirosoma linguale (strain ATCC 33905 / DSM 74 / LMG 10896 / Claus 1)</name>
    <dbReference type="NCBI Taxonomy" id="504472"/>
    <lineage>
        <taxon>Bacteria</taxon>
        <taxon>Pseudomonadati</taxon>
        <taxon>Bacteroidota</taxon>
        <taxon>Cytophagia</taxon>
        <taxon>Cytophagales</taxon>
        <taxon>Cytophagaceae</taxon>
        <taxon>Spirosoma</taxon>
    </lineage>
</organism>
<dbReference type="HOGENOM" id="CLU_1601667_0_0_10"/>
<dbReference type="InterPro" id="IPR025412">
    <property type="entry name" value="DUF4304"/>
</dbReference>
<protein>
    <recommendedName>
        <fullName evidence="3">DUF4304 domain-containing protein</fullName>
    </recommendedName>
</protein>
<dbReference type="EMBL" id="CP001769">
    <property type="protein sequence ID" value="ADB42037.1"/>
    <property type="molecule type" value="Genomic_DNA"/>
</dbReference>
<dbReference type="AlphaFoldDB" id="D2QTA5"/>
<sequence>MTAKDKQVQVIKTVIKPLFRSQGFKADRLTFYKSMEEFFIVSNLQNFSWNTKDQVDFCFNVGIALTATLRDPLKKKALYSDLTVHLREGSFLPRLQVKSKYYTKNGYSIDSETDINEFGAFIRHDFSEYILPELSKWKTLEDGICYFDQYGFWGIHLRKTAATHTR</sequence>
<dbReference type="eggNOG" id="ENOG503188N">
    <property type="taxonomic scope" value="Bacteria"/>
</dbReference>
<accession>D2QTA5</accession>
<dbReference type="Pfam" id="PF14137">
    <property type="entry name" value="DUF4304"/>
    <property type="match status" value="1"/>
</dbReference>
<evidence type="ECO:0008006" key="3">
    <source>
        <dbReference type="Google" id="ProtNLM"/>
    </source>
</evidence>
<gene>
    <name evidence="1" type="ordered locus">Slin_6075</name>
</gene>